<keyword evidence="1 3" id="KW-0547">Nucleotide-binding</keyword>
<dbReference type="SMART" id="SM00220">
    <property type="entry name" value="S_TKc"/>
    <property type="match status" value="1"/>
</dbReference>
<gene>
    <name evidence="7" type="ORF">PGTUg99_004209</name>
</gene>
<feature type="domain" description="Protein kinase" evidence="6">
    <location>
        <begin position="217"/>
        <end position="505"/>
    </location>
</feature>
<evidence type="ECO:0000256" key="3">
    <source>
        <dbReference type="PROSITE-ProRule" id="PRU10141"/>
    </source>
</evidence>
<evidence type="ECO:0000256" key="1">
    <source>
        <dbReference type="ARBA" id="ARBA00022741"/>
    </source>
</evidence>
<dbReference type="InterPro" id="IPR017441">
    <property type="entry name" value="Protein_kinase_ATP_BS"/>
</dbReference>
<evidence type="ECO:0000313" key="7">
    <source>
        <dbReference type="EMBL" id="KAA1128309.1"/>
    </source>
</evidence>
<dbReference type="Gene3D" id="1.10.510.10">
    <property type="entry name" value="Transferase(Phosphotransferase) domain 1"/>
    <property type="match status" value="1"/>
</dbReference>
<accession>A0A5B0RSI8</accession>
<dbReference type="PROSITE" id="PS00107">
    <property type="entry name" value="PROTEIN_KINASE_ATP"/>
    <property type="match status" value="1"/>
</dbReference>
<dbReference type="EMBL" id="VDEP01000142">
    <property type="protein sequence ID" value="KAA1128309.1"/>
    <property type="molecule type" value="Genomic_DNA"/>
</dbReference>
<dbReference type="PROSITE" id="PS00108">
    <property type="entry name" value="PROTEIN_KINASE_ST"/>
    <property type="match status" value="1"/>
</dbReference>
<organism evidence="7 8">
    <name type="scientific">Puccinia graminis f. sp. tritici</name>
    <dbReference type="NCBI Taxonomy" id="56615"/>
    <lineage>
        <taxon>Eukaryota</taxon>
        <taxon>Fungi</taxon>
        <taxon>Dikarya</taxon>
        <taxon>Basidiomycota</taxon>
        <taxon>Pucciniomycotina</taxon>
        <taxon>Pucciniomycetes</taxon>
        <taxon>Pucciniales</taxon>
        <taxon>Pucciniaceae</taxon>
        <taxon>Puccinia</taxon>
    </lineage>
</organism>
<evidence type="ECO:0000313" key="8">
    <source>
        <dbReference type="Proteomes" id="UP000325313"/>
    </source>
</evidence>
<dbReference type="InterPro" id="IPR000719">
    <property type="entry name" value="Prot_kinase_dom"/>
</dbReference>
<comment type="caution">
    <text evidence="7">The sequence shown here is derived from an EMBL/GenBank/DDBJ whole genome shotgun (WGS) entry which is preliminary data.</text>
</comment>
<dbReference type="GO" id="GO:0004672">
    <property type="term" value="F:protein kinase activity"/>
    <property type="evidence" value="ECO:0007669"/>
    <property type="project" value="InterPro"/>
</dbReference>
<proteinExistence type="predicted"/>
<keyword evidence="2 3" id="KW-0067">ATP-binding</keyword>
<dbReference type="InterPro" id="IPR008271">
    <property type="entry name" value="Ser/Thr_kinase_AS"/>
</dbReference>
<keyword evidence="5" id="KW-0812">Transmembrane</keyword>
<feature type="compositionally biased region" description="Low complexity" evidence="4">
    <location>
        <begin position="545"/>
        <end position="572"/>
    </location>
</feature>
<dbReference type="CDD" id="cd05117">
    <property type="entry name" value="STKc_CAMK"/>
    <property type="match status" value="1"/>
</dbReference>
<name>A0A5B0RSI8_PUCGR</name>
<dbReference type="PANTHER" id="PTHR24347">
    <property type="entry name" value="SERINE/THREONINE-PROTEIN KINASE"/>
    <property type="match status" value="1"/>
</dbReference>
<evidence type="ECO:0000259" key="6">
    <source>
        <dbReference type="PROSITE" id="PS50011"/>
    </source>
</evidence>
<dbReference type="GO" id="GO:0005524">
    <property type="term" value="F:ATP binding"/>
    <property type="evidence" value="ECO:0007669"/>
    <property type="project" value="UniProtKB-UniRule"/>
</dbReference>
<feature type="transmembrane region" description="Helical" evidence="5">
    <location>
        <begin position="12"/>
        <end position="40"/>
    </location>
</feature>
<sequence length="583" mass="65243">MKMMKLPTLSRYTYIFAALNVILLLTGVLTLLTVLNWRNILDQPISSNPDIYTRLAVNDLVIYGGFVGAASTFLTVAISLWTFATRPTRENAQTLPLRAYMSSLFTTLLITLIAASLIWFSTLRERSLFTPVWEALPAQQKIFIQNDLKCCGWFNATLPGLFNDNIMSGFCEDPDIIRPDPDPNVVLGCVDKFGKKADDILNNTFTLPDSYNKKKNYIFEEILGSGSFGFVKKAVWIPHGNLPVAIKCIKKKTLHGNEQVVHDEIKVLKGLNHPNVVKLYDWFESRDKFYLVFELASGGELFQRIYDQGKFTEADAIKVIRATLSGIAYLHTHQIVHRDLKPENLLYKTRGEPNPSAASELLRPKSSILSGSAAAAPGEGQNDDLLVIADFGIATSMSSEHEPLMTMCGSPGYAAPEILNNQGHGKPVDLWSIGVITYTLLCGYSPFRSENRAELIKETTRAKVEFHQRYWTNISSAAKDFILGLLKPNPEDRMTAEQALQHRWLTGTIDSQHDISDGIRKHWIPRRRWKLAINAVRATNRMRRMGSSSSPSPTTVGSSRSSITRSSSGLSTNEDSFNRLKIH</sequence>
<evidence type="ECO:0000256" key="4">
    <source>
        <dbReference type="SAM" id="MobiDB-lite"/>
    </source>
</evidence>
<dbReference type="Proteomes" id="UP000325313">
    <property type="component" value="Unassembled WGS sequence"/>
</dbReference>
<dbReference type="PROSITE" id="PS50011">
    <property type="entry name" value="PROTEIN_KINASE_DOM"/>
    <property type="match status" value="1"/>
</dbReference>
<protein>
    <recommendedName>
        <fullName evidence="6">Protein kinase domain-containing protein</fullName>
    </recommendedName>
</protein>
<feature type="region of interest" description="Disordered" evidence="4">
    <location>
        <begin position="540"/>
        <end position="583"/>
    </location>
</feature>
<reference evidence="7 8" key="1">
    <citation type="submission" date="2019-05" db="EMBL/GenBank/DDBJ databases">
        <title>Emergence of the Ug99 lineage of the wheat stem rust pathogen through somatic hybridization.</title>
        <authorList>
            <person name="Li F."/>
            <person name="Upadhyaya N.M."/>
            <person name="Sperschneider J."/>
            <person name="Matny O."/>
            <person name="Nguyen-Phuc H."/>
            <person name="Mago R."/>
            <person name="Raley C."/>
            <person name="Miller M.E."/>
            <person name="Silverstein K.A.T."/>
            <person name="Henningsen E."/>
            <person name="Hirsch C.D."/>
            <person name="Visser B."/>
            <person name="Pretorius Z.A."/>
            <person name="Steffenson B.J."/>
            <person name="Schwessinger B."/>
            <person name="Dodds P.N."/>
            <person name="Figueroa M."/>
        </authorList>
    </citation>
    <scope>NUCLEOTIDE SEQUENCE [LARGE SCALE GENOMIC DNA]</scope>
    <source>
        <strain evidence="7 8">Ug99</strain>
    </source>
</reference>
<dbReference type="Pfam" id="PF00069">
    <property type="entry name" value="Pkinase"/>
    <property type="match status" value="1"/>
</dbReference>
<dbReference type="AlphaFoldDB" id="A0A5B0RSI8"/>
<dbReference type="Gene3D" id="3.30.200.20">
    <property type="entry name" value="Phosphorylase Kinase, domain 1"/>
    <property type="match status" value="1"/>
</dbReference>
<feature type="binding site" evidence="3">
    <location>
        <position position="251"/>
    </location>
    <ligand>
        <name>ATP</name>
        <dbReference type="ChEBI" id="CHEBI:30616"/>
    </ligand>
</feature>
<evidence type="ECO:0000256" key="2">
    <source>
        <dbReference type="ARBA" id="ARBA00022840"/>
    </source>
</evidence>
<dbReference type="InterPro" id="IPR011009">
    <property type="entry name" value="Kinase-like_dom_sf"/>
</dbReference>
<feature type="transmembrane region" description="Helical" evidence="5">
    <location>
        <begin position="60"/>
        <end position="83"/>
    </location>
</feature>
<keyword evidence="5" id="KW-1133">Transmembrane helix</keyword>
<dbReference type="SUPFAM" id="SSF56112">
    <property type="entry name" value="Protein kinase-like (PK-like)"/>
    <property type="match status" value="1"/>
</dbReference>
<feature type="transmembrane region" description="Helical" evidence="5">
    <location>
        <begin position="95"/>
        <end position="120"/>
    </location>
</feature>
<keyword evidence="5" id="KW-0472">Membrane</keyword>
<evidence type="ECO:0000256" key="5">
    <source>
        <dbReference type="SAM" id="Phobius"/>
    </source>
</evidence>